<proteinExistence type="predicted"/>
<dbReference type="EMBL" id="LSSN01005614">
    <property type="protein sequence ID" value="OMJ08984.1"/>
    <property type="molecule type" value="Genomic_DNA"/>
</dbReference>
<dbReference type="OrthoDB" id="5604965at2759"/>
<dbReference type="EMBL" id="LSSN01000588">
    <property type="protein sequence ID" value="OMJ23207.1"/>
    <property type="molecule type" value="Genomic_DNA"/>
</dbReference>
<dbReference type="EMBL" id="LSSN01000453">
    <property type="protein sequence ID" value="OMJ23880.1"/>
    <property type="molecule type" value="Genomic_DNA"/>
</dbReference>
<dbReference type="Proteomes" id="UP000187283">
    <property type="component" value="Unassembled WGS sequence"/>
</dbReference>
<accession>A0A1R1Y8B9</accession>
<reference evidence="2 4" key="1">
    <citation type="submission" date="2017-01" db="EMBL/GenBank/DDBJ databases">
        <authorList>
            <person name="Mah S.A."/>
            <person name="Swanson W.J."/>
            <person name="Moy G.W."/>
            <person name="Vacquier V.D."/>
        </authorList>
    </citation>
    <scope>NUCLEOTIDE SEQUENCE [LARGE SCALE GENOMIC DNA]</scope>
    <source>
        <strain evidence="2 4">GSMNP</strain>
    </source>
</reference>
<evidence type="ECO:0000313" key="2">
    <source>
        <dbReference type="EMBL" id="OMJ23207.1"/>
    </source>
</evidence>
<sequence length="79" mass="9004">MTSTAQNVSPYTASKPRAFAEDYVDEVNGVHLCTKNCDLYPLRMRNAINHDTSADVNQKIPNCNDCITAFEFKHQKTYF</sequence>
<dbReference type="AlphaFoldDB" id="A0A1R1Y8B9"/>
<gene>
    <name evidence="1" type="ORF">AYI70_g11197</name>
    <name evidence="3" type="ORF">AYI70_g1943</name>
    <name evidence="2" type="ORF">AYI70_g2407</name>
</gene>
<keyword evidence="4" id="KW-1185">Reference proteome</keyword>
<comment type="caution">
    <text evidence="2">The sequence shown here is derived from an EMBL/GenBank/DDBJ whole genome shotgun (WGS) entry which is preliminary data.</text>
</comment>
<protein>
    <submittedName>
        <fullName evidence="2">Uncharacterized protein</fullName>
    </submittedName>
</protein>
<evidence type="ECO:0000313" key="3">
    <source>
        <dbReference type="EMBL" id="OMJ23880.1"/>
    </source>
</evidence>
<evidence type="ECO:0000313" key="1">
    <source>
        <dbReference type="EMBL" id="OMJ08984.1"/>
    </source>
</evidence>
<organism evidence="2 4">
    <name type="scientific">Smittium culicis</name>
    <dbReference type="NCBI Taxonomy" id="133412"/>
    <lineage>
        <taxon>Eukaryota</taxon>
        <taxon>Fungi</taxon>
        <taxon>Fungi incertae sedis</taxon>
        <taxon>Zoopagomycota</taxon>
        <taxon>Kickxellomycotina</taxon>
        <taxon>Harpellomycetes</taxon>
        <taxon>Harpellales</taxon>
        <taxon>Legeriomycetaceae</taxon>
        <taxon>Smittium</taxon>
    </lineage>
</organism>
<evidence type="ECO:0000313" key="4">
    <source>
        <dbReference type="Proteomes" id="UP000187283"/>
    </source>
</evidence>
<name>A0A1R1Y8B9_9FUNG</name>